<reference evidence="2" key="1">
    <citation type="journal article" date="2013" name="Genome Biol. Evol.">
        <title>The genome sequence of Streptomyces lividans 66 reveals a novel tRNA-dependent peptide biosynthetic system within a metal-related genomic island.</title>
        <authorList>
            <person name="Cruz-Morales P."/>
            <person name="Vijgenboom E."/>
            <person name="Iruegas-Bocardo F."/>
            <person name="Girard G."/>
            <person name="Yanez-Guerra L.A."/>
            <person name="Ramos-Aboites H.E."/>
            <person name="Pernodet J.L."/>
            <person name="Anne J."/>
            <person name="van Wezel G.P."/>
            <person name="Barona-Gomez F."/>
        </authorList>
    </citation>
    <scope>NUCLEOTIDE SEQUENCE [LARGE SCALE GENOMIC DNA]</scope>
    <source>
        <strain evidence="2">1326</strain>
    </source>
</reference>
<name>A0A7U9E1W0_STRLI</name>
<evidence type="ECO:0000313" key="1">
    <source>
        <dbReference type="EMBL" id="EOY52072.1"/>
    </source>
</evidence>
<protein>
    <submittedName>
        <fullName evidence="1">Uncharacterized protein</fullName>
    </submittedName>
</protein>
<sequence length="44" mass="5008">MSRPGSWTGRLRCAGHVYSSDYRQRCRDGMGELSSLKTVFARPM</sequence>
<dbReference type="EMBL" id="CM001889">
    <property type="protein sequence ID" value="EOY52072.1"/>
    <property type="molecule type" value="Genomic_DNA"/>
</dbReference>
<dbReference type="AlphaFoldDB" id="A0A7U9E1W0"/>
<organism evidence="1 2">
    <name type="scientific">Streptomyces lividans 1326</name>
    <dbReference type="NCBI Taxonomy" id="1200984"/>
    <lineage>
        <taxon>Bacteria</taxon>
        <taxon>Bacillati</taxon>
        <taxon>Actinomycetota</taxon>
        <taxon>Actinomycetes</taxon>
        <taxon>Kitasatosporales</taxon>
        <taxon>Streptomycetaceae</taxon>
        <taxon>Streptomyces</taxon>
    </lineage>
</organism>
<evidence type="ECO:0000313" key="2">
    <source>
        <dbReference type="Proteomes" id="UP000014062"/>
    </source>
</evidence>
<dbReference type="Proteomes" id="UP000014062">
    <property type="component" value="Chromosome"/>
</dbReference>
<gene>
    <name evidence="1" type="ORF">SLI_7368</name>
</gene>
<proteinExistence type="predicted"/>
<accession>A0A7U9E1W0</accession>